<dbReference type="EMBL" id="JACXAE010000008">
    <property type="protein sequence ID" value="MBD2770683.1"/>
    <property type="molecule type" value="Genomic_DNA"/>
</dbReference>
<dbReference type="AlphaFoldDB" id="A0A8J6XL50"/>
<keyword evidence="3" id="KW-1185">Reference proteome</keyword>
<dbReference type="Pfam" id="PF13455">
    <property type="entry name" value="MUG113"/>
    <property type="match status" value="1"/>
</dbReference>
<reference evidence="2" key="1">
    <citation type="submission" date="2020-09" db="EMBL/GenBank/DDBJ databases">
        <title>Iningainema tapete sp. nov. (Scytonemataceae, Cyanobacteria) from greenhouses in central Florida (USA) produces two types of nodularin with biosynthetic potential for microcystin-LR and anabaenopeptins.</title>
        <authorList>
            <person name="Berthold D.E."/>
            <person name="Lefler F.W."/>
            <person name="Huang I.-S."/>
            <person name="Abdulla H."/>
            <person name="Zimba P.V."/>
            <person name="Laughinghouse H.D. IV."/>
        </authorList>
    </citation>
    <scope>NUCLEOTIDE SEQUENCE</scope>
    <source>
        <strain evidence="2">BLCCT55</strain>
    </source>
</reference>
<evidence type="ECO:0000259" key="1">
    <source>
        <dbReference type="SMART" id="SM00974"/>
    </source>
</evidence>
<feature type="domain" description="Bacteriophage T5 Orf172 DNA-binding" evidence="1">
    <location>
        <begin position="85"/>
        <end position="160"/>
    </location>
</feature>
<comment type="caution">
    <text evidence="2">The sequence shown here is derived from an EMBL/GenBank/DDBJ whole genome shotgun (WGS) entry which is preliminary data.</text>
</comment>
<dbReference type="Proteomes" id="UP000629098">
    <property type="component" value="Unassembled WGS sequence"/>
</dbReference>
<evidence type="ECO:0000313" key="2">
    <source>
        <dbReference type="EMBL" id="MBD2770683.1"/>
    </source>
</evidence>
<protein>
    <submittedName>
        <fullName evidence="2">GIY-YIG nuclease family protein</fullName>
    </submittedName>
</protein>
<dbReference type="SMART" id="SM00974">
    <property type="entry name" value="T5orf172"/>
    <property type="match status" value="1"/>
</dbReference>
<name>A0A8J6XL50_9CYAN</name>
<dbReference type="RefSeq" id="WP_190824984.1">
    <property type="nucleotide sequence ID" value="NZ_CAWPPI010000008.1"/>
</dbReference>
<proteinExistence type="predicted"/>
<dbReference type="InterPro" id="IPR018306">
    <property type="entry name" value="Phage_T5_Orf172_DNA-bd"/>
</dbReference>
<sequence length="162" mass="18868">MRSLAQEERDVVCKCGEMVFAQTEALIKQGRFSEKVVLELYPDEAMFLYSALSLANRCDREAQSENFKGYSSETKKKQYVYLFHATGTNRYKIGRTTDLRSRIVQLAVGAPYKVNLITYFETENSLQEESILHKKLASHRVHGEWFEFSSEELEEVKKLFNF</sequence>
<evidence type="ECO:0000313" key="3">
    <source>
        <dbReference type="Proteomes" id="UP000629098"/>
    </source>
</evidence>
<gene>
    <name evidence="2" type="ORF">ICL16_00720</name>
</gene>
<accession>A0A8J6XL50</accession>
<organism evidence="2 3">
    <name type="scientific">Iningainema tapete BLCC-T55</name>
    <dbReference type="NCBI Taxonomy" id="2748662"/>
    <lineage>
        <taxon>Bacteria</taxon>
        <taxon>Bacillati</taxon>
        <taxon>Cyanobacteriota</taxon>
        <taxon>Cyanophyceae</taxon>
        <taxon>Nostocales</taxon>
        <taxon>Scytonemataceae</taxon>
        <taxon>Iningainema tapete</taxon>
    </lineage>
</organism>